<accession>A0A023FT24</accession>
<evidence type="ECO:0000256" key="3">
    <source>
        <dbReference type="ARBA" id="ARBA00022729"/>
    </source>
</evidence>
<dbReference type="GO" id="GO:0005576">
    <property type="term" value="C:extracellular region"/>
    <property type="evidence" value="ECO:0007669"/>
    <property type="project" value="UniProtKB-SubCell"/>
</dbReference>
<dbReference type="AlphaFoldDB" id="A0A023FT24"/>
<evidence type="ECO:0000256" key="4">
    <source>
        <dbReference type="ARBA" id="ARBA00023157"/>
    </source>
</evidence>
<organism evidence="8">
    <name type="scientific">Amblyomma cajennense</name>
    <name type="common">Cayenne tick</name>
    <name type="synonym">Acarus cajennensis</name>
    <dbReference type="NCBI Taxonomy" id="34607"/>
    <lineage>
        <taxon>Eukaryota</taxon>
        <taxon>Metazoa</taxon>
        <taxon>Ecdysozoa</taxon>
        <taxon>Arthropoda</taxon>
        <taxon>Chelicerata</taxon>
        <taxon>Arachnida</taxon>
        <taxon>Acari</taxon>
        <taxon>Parasitiformes</taxon>
        <taxon>Ixodida</taxon>
        <taxon>Ixodoidea</taxon>
        <taxon>Ixodidae</taxon>
        <taxon>Amblyomminae</taxon>
        <taxon>Amblyomma</taxon>
    </lineage>
</organism>
<reference evidence="8" key="1">
    <citation type="submission" date="2014-03" db="EMBL/GenBank/DDBJ databases">
        <title>The sialotranscriptome of Amblyomma triste, Amblyomma parvum and Amblyomma cajennense ticks, uncovered by 454-based RNA-seq.</title>
        <authorList>
            <person name="Garcia G.R."/>
            <person name="Gardinassi L.G."/>
            <person name="Ribeiro J.M."/>
            <person name="Anatriello E."/>
            <person name="Ferreira B.R."/>
            <person name="Moreira H.N."/>
            <person name="Mafra C."/>
            <person name="Olegario M.M."/>
            <person name="Szabo P.J."/>
            <person name="Miranda-Santos I.K."/>
            <person name="Maruyama S.R."/>
        </authorList>
    </citation>
    <scope>NUCLEOTIDE SEQUENCE</scope>
    <source>
        <strain evidence="8">Uberlandia</strain>
        <tissue evidence="8">Salivary glands</tissue>
    </source>
</reference>
<evidence type="ECO:0000256" key="7">
    <source>
        <dbReference type="SAM" id="SignalP"/>
    </source>
</evidence>
<evidence type="ECO:0000256" key="5">
    <source>
        <dbReference type="ARBA" id="ARBA00023180"/>
    </source>
</evidence>
<dbReference type="Gene3D" id="2.30.130.100">
    <property type="match status" value="1"/>
</dbReference>
<evidence type="ECO:0000313" key="8">
    <source>
        <dbReference type="EMBL" id="JAC23850.1"/>
    </source>
</evidence>
<keyword evidence="2 6" id="KW-0964">Secreted</keyword>
<feature type="chain" id="PRO_5001517490" description="Evasin" evidence="7">
    <location>
        <begin position="17"/>
        <end position="136"/>
    </location>
</feature>
<comment type="function">
    <text evidence="6">Salivary chemokine-binding protein which binds to host chemokines.</text>
</comment>
<evidence type="ECO:0000256" key="1">
    <source>
        <dbReference type="ARBA" id="ARBA00004613"/>
    </source>
</evidence>
<keyword evidence="4 6" id="KW-1015">Disulfide bond</keyword>
<feature type="signal peptide" evidence="7">
    <location>
        <begin position="1"/>
        <end position="16"/>
    </location>
</feature>
<proteinExistence type="evidence at transcript level"/>
<dbReference type="GO" id="GO:0019957">
    <property type="term" value="F:C-C chemokine binding"/>
    <property type="evidence" value="ECO:0007669"/>
    <property type="project" value="InterPro"/>
</dbReference>
<dbReference type="EMBL" id="GBBK01000632">
    <property type="protein sequence ID" value="JAC23850.1"/>
    <property type="molecule type" value="mRNA"/>
</dbReference>
<dbReference type="InterPro" id="IPR045797">
    <property type="entry name" value="EVA_Class_A"/>
</dbReference>
<evidence type="ECO:0000256" key="2">
    <source>
        <dbReference type="ARBA" id="ARBA00022525"/>
    </source>
</evidence>
<keyword evidence="3 6" id="KW-0732">Signal</keyword>
<protein>
    <recommendedName>
        <fullName evidence="6">Evasin</fullName>
    </recommendedName>
</protein>
<evidence type="ECO:0000256" key="6">
    <source>
        <dbReference type="RuleBase" id="RU369006"/>
    </source>
</evidence>
<sequence>MWFVWIFATTVVLVASENEDLPAAPGCGDTSVTTKAPSPPVNKKYGFYKYKGCVHYVLKSHQEFFTATCYYTCDGHNYTYPRGETCLKLKQASSSDGQRNNQTRCYTGVCFGRRCMVNAETHPCKVPRNHTKPWRE</sequence>
<keyword evidence="5 6" id="KW-0325">Glycoprotein</keyword>
<name>A0A023FT24_AMBCJ</name>
<comment type="subcellular location">
    <subcellularLocation>
        <location evidence="1 6">Secreted</location>
    </subcellularLocation>
</comment>
<dbReference type="Pfam" id="PF19429">
    <property type="entry name" value="EVA_Class_A"/>
    <property type="match status" value="1"/>
</dbReference>